<dbReference type="InterPro" id="IPR038765">
    <property type="entry name" value="Papain-like_cys_pep_sf"/>
</dbReference>
<gene>
    <name evidence="2" type="ORF">HJG44_09560</name>
</gene>
<dbReference type="Gene3D" id="3.10.620.30">
    <property type="match status" value="1"/>
</dbReference>
<comment type="caution">
    <text evidence="2">The sequence shown here is derived from an EMBL/GenBank/DDBJ whole genome shotgun (WGS) entry which is preliminary data.</text>
</comment>
<dbReference type="SUPFAM" id="SSF54001">
    <property type="entry name" value="Cysteine proteinases"/>
    <property type="match status" value="1"/>
</dbReference>
<sequence>MRIRISHQTRYIYESPARSVLQILRLTPRDSESQHILWWRLEPSVEGRLKPFEDAFGNLCHDFAPDHPVEDFTIAVIGDVETHDTAGMVRGTVERVPDPVFLRETPLTAADDAIRTFASEHGRHADRDPLGALHAVMSAIHRTIAFDTDPTDAATTATQAFSLGRGVCQDLTHIFIACARHLGIPARYVSGYFHRADGVADQEAGHAWAEAKVPHLGWIGFDPANSISTTEAHVRVAIGLDYLGAAPIRGSRRGGGGEKLDVRLRVDTARRQVQTQS</sequence>
<reference evidence="2 3" key="1">
    <citation type="submission" date="2020-04" db="EMBL/GenBank/DDBJ databases">
        <title>Enterovirga sp. isolate from soil.</title>
        <authorList>
            <person name="Chea S."/>
            <person name="Kim D.-U."/>
        </authorList>
    </citation>
    <scope>NUCLEOTIDE SEQUENCE [LARGE SCALE GENOMIC DNA]</scope>
    <source>
        <strain evidence="2 3">DB1703</strain>
    </source>
</reference>
<keyword evidence="3" id="KW-1185">Reference proteome</keyword>
<proteinExistence type="predicted"/>
<dbReference type="RefSeq" id="WP_171218085.1">
    <property type="nucleotide sequence ID" value="NZ_JABEPP010000002.1"/>
</dbReference>
<dbReference type="InterPro" id="IPR013589">
    <property type="entry name" value="Bac_transglu_N"/>
</dbReference>
<dbReference type="AlphaFoldDB" id="A0A849I895"/>
<organism evidence="2 3">
    <name type="scientific">Enterovirga aerilata</name>
    <dbReference type="NCBI Taxonomy" id="2730920"/>
    <lineage>
        <taxon>Bacteria</taxon>
        <taxon>Pseudomonadati</taxon>
        <taxon>Pseudomonadota</taxon>
        <taxon>Alphaproteobacteria</taxon>
        <taxon>Hyphomicrobiales</taxon>
        <taxon>Methylobacteriaceae</taxon>
        <taxon>Enterovirga</taxon>
    </lineage>
</organism>
<dbReference type="PANTHER" id="PTHR33490">
    <property type="entry name" value="BLR5614 PROTEIN-RELATED"/>
    <property type="match status" value="1"/>
</dbReference>
<dbReference type="Pfam" id="PF01841">
    <property type="entry name" value="Transglut_core"/>
    <property type="match status" value="1"/>
</dbReference>
<dbReference type="InterPro" id="IPR002931">
    <property type="entry name" value="Transglutaminase-like"/>
</dbReference>
<evidence type="ECO:0000313" key="2">
    <source>
        <dbReference type="EMBL" id="NNM72629.1"/>
    </source>
</evidence>
<dbReference type="Proteomes" id="UP000564885">
    <property type="component" value="Unassembled WGS sequence"/>
</dbReference>
<dbReference type="Pfam" id="PF08379">
    <property type="entry name" value="Bact_transglu_N"/>
    <property type="match status" value="1"/>
</dbReference>
<evidence type="ECO:0000259" key="1">
    <source>
        <dbReference type="SMART" id="SM00460"/>
    </source>
</evidence>
<protein>
    <submittedName>
        <fullName evidence="2">Transglutaminase family protein</fullName>
    </submittedName>
</protein>
<feature type="domain" description="Transglutaminase-like" evidence="1">
    <location>
        <begin position="160"/>
        <end position="225"/>
    </location>
</feature>
<accession>A0A849I895</accession>
<dbReference type="PANTHER" id="PTHR33490:SF6">
    <property type="entry name" value="SLL1049 PROTEIN"/>
    <property type="match status" value="1"/>
</dbReference>
<dbReference type="SMART" id="SM00460">
    <property type="entry name" value="TGc"/>
    <property type="match status" value="1"/>
</dbReference>
<name>A0A849I895_9HYPH</name>
<evidence type="ECO:0000313" key="3">
    <source>
        <dbReference type="Proteomes" id="UP000564885"/>
    </source>
</evidence>
<dbReference type="EMBL" id="JABEPP010000002">
    <property type="protein sequence ID" value="NNM72629.1"/>
    <property type="molecule type" value="Genomic_DNA"/>
</dbReference>